<keyword evidence="4" id="KW-0677">Repeat</keyword>
<evidence type="ECO:0000256" key="4">
    <source>
        <dbReference type="ARBA" id="ARBA00022737"/>
    </source>
</evidence>
<evidence type="ECO:0000313" key="7">
    <source>
        <dbReference type="Proteomes" id="UP000429232"/>
    </source>
</evidence>
<keyword evidence="3" id="KW-0808">Transferase</keyword>
<dbReference type="Proteomes" id="UP000429232">
    <property type="component" value="Chromosome"/>
</dbReference>
<dbReference type="RefSeq" id="WP_157524720.1">
    <property type="nucleotide sequence ID" value="NZ_CP066775.1"/>
</dbReference>
<dbReference type="InterPro" id="IPR011990">
    <property type="entry name" value="TPR-like_helical_dom_sf"/>
</dbReference>
<keyword evidence="7" id="KW-1185">Reference proteome</keyword>
<evidence type="ECO:0000256" key="3">
    <source>
        <dbReference type="ARBA" id="ARBA00022679"/>
    </source>
</evidence>
<dbReference type="PANTHER" id="PTHR44835:SF1">
    <property type="entry name" value="PROTEIN O-GLCNAC TRANSFERASE"/>
    <property type="match status" value="1"/>
</dbReference>
<gene>
    <name evidence="6" type="ORF">GO620_015775</name>
</gene>
<name>A0A6I4HYS2_9SPHI</name>
<dbReference type="Gene3D" id="1.25.40.10">
    <property type="entry name" value="Tetratricopeptide repeat domain"/>
    <property type="match status" value="1"/>
</dbReference>
<dbReference type="Pfam" id="PF14559">
    <property type="entry name" value="TPR_19"/>
    <property type="match status" value="1"/>
</dbReference>
<comment type="pathway">
    <text evidence="1">Protein modification; protein glycosylation.</text>
</comment>
<dbReference type="InterPro" id="IPR013105">
    <property type="entry name" value="TPR_2"/>
</dbReference>
<protein>
    <submittedName>
        <fullName evidence="6">Tetratricopeptide repeat protein</fullName>
    </submittedName>
</protein>
<evidence type="ECO:0000256" key="5">
    <source>
        <dbReference type="ARBA" id="ARBA00022803"/>
    </source>
</evidence>
<organism evidence="6 7">
    <name type="scientific">Mucilaginibacter ginkgonis</name>
    <dbReference type="NCBI Taxonomy" id="2682091"/>
    <lineage>
        <taxon>Bacteria</taxon>
        <taxon>Pseudomonadati</taxon>
        <taxon>Bacteroidota</taxon>
        <taxon>Sphingobacteriia</taxon>
        <taxon>Sphingobacteriales</taxon>
        <taxon>Sphingobacteriaceae</taxon>
        <taxon>Mucilaginibacter</taxon>
    </lineage>
</organism>
<dbReference type="SUPFAM" id="SSF48452">
    <property type="entry name" value="TPR-like"/>
    <property type="match status" value="1"/>
</dbReference>
<keyword evidence="2" id="KW-0328">Glycosyltransferase</keyword>
<dbReference type="EMBL" id="CP066775">
    <property type="protein sequence ID" value="QQL49610.1"/>
    <property type="molecule type" value="Genomic_DNA"/>
</dbReference>
<dbReference type="GO" id="GO:0016757">
    <property type="term" value="F:glycosyltransferase activity"/>
    <property type="evidence" value="ECO:0007669"/>
    <property type="project" value="UniProtKB-KW"/>
</dbReference>
<dbReference type="KEGG" id="mgik:GO620_015775"/>
<dbReference type="SMART" id="SM00028">
    <property type="entry name" value="TPR"/>
    <property type="match status" value="2"/>
</dbReference>
<dbReference type="Pfam" id="PF07719">
    <property type="entry name" value="TPR_2"/>
    <property type="match status" value="1"/>
</dbReference>
<accession>A0A6I4HYS2</accession>
<keyword evidence="5" id="KW-0802">TPR repeat</keyword>
<proteinExistence type="predicted"/>
<dbReference type="InterPro" id="IPR051939">
    <property type="entry name" value="Glycosyltr_41/O-GlcNAc_trsf"/>
</dbReference>
<dbReference type="PANTHER" id="PTHR44835">
    <property type="entry name" value="UDP-N-ACETYLGLUCOSAMINE--PEPTIDE N-ACETYLGLUCOSAMINYLTRANSFERASE SPINDLY-RELATED"/>
    <property type="match status" value="1"/>
</dbReference>
<sequence length="286" mass="31211">MNKKQIVVVVAVVAVMGYLYSLPVKGLVKPKDDSSHRNGVATGATAVRPVTQVNVEAISASAKAAIGPSLAGKIAELEQKLSKAPDANAKTALQKQLAQQWDDVNQPAPAGFYYLDLARKDNSFTNWLNAGNRFNDAYKFTQDTLVQPAYVQNSVESFEHARKLQPENLDAETGLGIAYVNGGAASPMQGISLLLDVVKKDPANRNANINLGQFAMKSGQYDKAVARFKTVIAQKAEVEPLFYLAESYKQLGMKKEAIAAYERCKDLMPDPAFGQRIDQFIKELKD</sequence>
<evidence type="ECO:0000256" key="1">
    <source>
        <dbReference type="ARBA" id="ARBA00004922"/>
    </source>
</evidence>
<evidence type="ECO:0000313" key="6">
    <source>
        <dbReference type="EMBL" id="QQL49610.1"/>
    </source>
</evidence>
<dbReference type="AlphaFoldDB" id="A0A6I4HYS2"/>
<evidence type="ECO:0000256" key="2">
    <source>
        <dbReference type="ARBA" id="ARBA00022676"/>
    </source>
</evidence>
<dbReference type="InterPro" id="IPR019734">
    <property type="entry name" value="TPR_rpt"/>
</dbReference>
<reference evidence="6 7" key="1">
    <citation type="submission" date="2020-12" db="EMBL/GenBank/DDBJ databases">
        <title>HMF7856_wgs.fasta genome submission.</title>
        <authorList>
            <person name="Kang H."/>
            <person name="Kim H."/>
            <person name="Joh K."/>
        </authorList>
    </citation>
    <scope>NUCLEOTIDE SEQUENCE [LARGE SCALE GENOMIC DNA]</scope>
    <source>
        <strain evidence="6 7">HMF7856</strain>
    </source>
</reference>